<organism evidence="1 2">
    <name type="scientific">Pacificimonas flava</name>
    <dbReference type="NCBI Taxonomy" id="1234595"/>
    <lineage>
        <taxon>Bacteria</taxon>
        <taxon>Pseudomonadati</taxon>
        <taxon>Pseudomonadota</taxon>
        <taxon>Alphaproteobacteria</taxon>
        <taxon>Sphingomonadales</taxon>
        <taxon>Sphingosinicellaceae</taxon>
        <taxon>Pacificimonas</taxon>
    </lineage>
</organism>
<evidence type="ECO:0000313" key="2">
    <source>
        <dbReference type="Proteomes" id="UP000011717"/>
    </source>
</evidence>
<name>M2SGP5_9SPHN</name>
<evidence type="ECO:0000313" key="1">
    <source>
        <dbReference type="EMBL" id="EMD84555.1"/>
    </source>
</evidence>
<reference evidence="1 2" key="1">
    <citation type="journal article" date="2013" name="Genome Announc.">
        <title>Draft Genome Sequence of Strain JLT2015T, Belonging to the Family Sphingomonadaceae of the Alphaproteobacteria.</title>
        <authorList>
            <person name="Tang K."/>
            <person name="Liu K."/>
            <person name="Li S."/>
            <person name="Jiao N."/>
        </authorList>
    </citation>
    <scope>NUCLEOTIDE SEQUENCE [LARGE SCALE GENOMIC DNA]</scope>
    <source>
        <strain evidence="1 2">JLT2015</strain>
    </source>
</reference>
<keyword evidence="2" id="KW-1185">Reference proteome</keyword>
<protein>
    <submittedName>
        <fullName evidence="1">Uncharacterized protein</fullName>
    </submittedName>
</protein>
<gene>
    <name evidence="1" type="ORF">C725_0485</name>
</gene>
<dbReference type="Proteomes" id="UP000011717">
    <property type="component" value="Unassembled WGS sequence"/>
</dbReference>
<sequence>MRQFAARGCVGIRFSLLSALPANFAIHPRAGGRKPAAP</sequence>
<dbReference type="EMBL" id="AMRV01000001">
    <property type="protein sequence ID" value="EMD84555.1"/>
    <property type="molecule type" value="Genomic_DNA"/>
</dbReference>
<comment type="caution">
    <text evidence="1">The sequence shown here is derived from an EMBL/GenBank/DDBJ whole genome shotgun (WGS) entry which is preliminary data.</text>
</comment>
<dbReference type="AlphaFoldDB" id="M2SGP5"/>
<proteinExistence type="predicted"/>
<accession>M2SGP5</accession>